<organism evidence="2 3">
    <name type="scientific">Streptomyces globisporus</name>
    <dbReference type="NCBI Taxonomy" id="1908"/>
    <lineage>
        <taxon>Bacteria</taxon>
        <taxon>Bacillati</taxon>
        <taxon>Actinomycetota</taxon>
        <taxon>Actinomycetes</taxon>
        <taxon>Kitasatosporales</taxon>
        <taxon>Streptomycetaceae</taxon>
        <taxon>Streptomyces</taxon>
    </lineage>
</organism>
<evidence type="ECO:0000313" key="2">
    <source>
        <dbReference type="EMBL" id="CAH9418763.1"/>
    </source>
</evidence>
<evidence type="ECO:0000313" key="3">
    <source>
        <dbReference type="Proteomes" id="UP001154015"/>
    </source>
</evidence>
<accession>A0ABM9H559</accession>
<dbReference type="Proteomes" id="UP001154015">
    <property type="component" value="Unassembled WGS sequence"/>
</dbReference>
<proteinExistence type="predicted"/>
<sequence length="37" mass="4241">MLHAGALLFGTSVQQRRTWRGSPSHGFDHLPQPLERR</sequence>
<dbReference type="EMBL" id="CAKXYP010000020">
    <property type="protein sequence ID" value="CAH9418763.1"/>
    <property type="molecule type" value="Genomic_DNA"/>
</dbReference>
<protein>
    <submittedName>
        <fullName evidence="2">Uncharacterized protein</fullName>
    </submittedName>
</protein>
<comment type="caution">
    <text evidence="2">The sequence shown here is derived from an EMBL/GenBank/DDBJ whole genome shotgun (WGS) entry which is preliminary data.</text>
</comment>
<reference evidence="2" key="1">
    <citation type="submission" date="2022-03" db="EMBL/GenBank/DDBJ databases">
        <authorList>
            <person name="Leyn A S."/>
        </authorList>
    </citation>
    <scope>NUCLEOTIDE SEQUENCE</scope>
    <source>
        <strain evidence="2">Streptomyces globisporus 4-3</strain>
    </source>
</reference>
<name>A0ABM9H559_STRGL</name>
<feature type="region of interest" description="Disordered" evidence="1">
    <location>
        <begin position="18"/>
        <end position="37"/>
    </location>
</feature>
<evidence type="ECO:0000256" key="1">
    <source>
        <dbReference type="SAM" id="MobiDB-lite"/>
    </source>
</evidence>
<keyword evidence="3" id="KW-1185">Reference proteome</keyword>
<gene>
    <name evidence="2" type="ORF">SGL43_05813</name>
</gene>